<evidence type="ECO:0000259" key="1">
    <source>
        <dbReference type="Pfam" id="PF00149"/>
    </source>
</evidence>
<sequence length="628" mass="74007">MEEVIVLHLSDLHINTDTGTNSNLLTQLLNDIRDQIQSFRNIIVVVTGDIIDRGQYKNIRNVITFFKELKKVIGKKFISIHIVPGNHDKTRKMCDSILVKECLQSDKILDEAYYKENWGYHLIAFQKYNEMLAEIYEIFYKDKEVNKVTYGIEVDRVANKNICFILLNTAWCAIGDNDNRHLRVGEFQLAKLEAEYIRKKNEYISKGENIDLTIALAHHPLEWLAAKEEDMAKAYLIANNSLNVDIFICGHTHQRDTSNWYNHKHSLTTLVTGIGWPDNLREVHPENHRYSIYNFNIELNSIDIFMRSSNDEENFGYDFSAYVHDDNEKISKLVYPIKANKNQTYLKLSTENSDYQKSFFLNQILIEKIKLVMRRIGYFRNVMSHICGQHKHDFINSVLADVTEENKKKLEFLDDYFFDYNLEQEISEELKEIFLAQEELIYSNFDSYLRQICQYFSEEVWGEILECNETVRSHFRYYNKENDCYYKLCSYRLVKKKESTVITGIEDDLLPLQWEGAVEKAYYINRPLVNNIINNNFNTAEGKWSNFITVVPDFEKNNYRKTNRSQRIRTERPYLTFGIACNCTQSNEILYILDYLDIHVIIGEIIDDYLKYFPIDIGEFVSNLGDNA</sequence>
<dbReference type="Proteomes" id="UP000595897">
    <property type="component" value="Chromosome"/>
</dbReference>
<dbReference type="InterPro" id="IPR004843">
    <property type="entry name" value="Calcineurin-like_PHP"/>
</dbReference>
<dbReference type="InterPro" id="IPR029052">
    <property type="entry name" value="Metallo-depent_PP-like"/>
</dbReference>
<accession>A0A7R7EPQ0</accession>
<dbReference type="Gene3D" id="3.60.21.10">
    <property type="match status" value="1"/>
</dbReference>
<proteinExistence type="predicted"/>
<dbReference type="SUPFAM" id="SSF56300">
    <property type="entry name" value="Metallo-dependent phosphatases"/>
    <property type="match status" value="1"/>
</dbReference>
<dbReference type="KEGG" id="ahb:bsdtb5_37450"/>
<feature type="domain" description="Calcineurin-like phosphoesterase" evidence="1">
    <location>
        <begin position="6"/>
        <end position="254"/>
    </location>
</feature>
<dbReference type="Pfam" id="PF00149">
    <property type="entry name" value="Metallophos"/>
    <property type="match status" value="1"/>
</dbReference>
<dbReference type="PANTHER" id="PTHR31302">
    <property type="entry name" value="TRANSMEMBRANE PROTEIN WITH METALLOPHOSPHOESTERASE DOMAIN-RELATED"/>
    <property type="match status" value="1"/>
</dbReference>
<dbReference type="RefSeq" id="WP_271713498.1">
    <property type="nucleotide sequence ID" value="NZ_AP024169.1"/>
</dbReference>
<dbReference type="PANTHER" id="PTHR31302:SF0">
    <property type="entry name" value="TRANSMEMBRANE PROTEIN WITH METALLOPHOSPHOESTERASE DOMAIN"/>
    <property type="match status" value="1"/>
</dbReference>
<dbReference type="EMBL" id="AP024169">
    <property type="protein sequence ID" value="BCN32450.1"/>
    <property type="molecule type" value="Genomic_DNA"/>
</dbReference>
<organism evidence="2 3">
    <name type="scientific">Anaeromicropila herbilytica</name>
    <dbReference type="NCBI Taxonomy" id="2785025"/>
    <lineage>
        <taxon>Bacteria</taxon>
        <taxon>Bacillati</taxon>
        <taxon>Bacillota</taxon>
        <taxon>Clostridia</taxon>
        <taxon>Lachnospirales</taxon>
        <taxon>Lachnospiraceae</taxon>
        <taxon>Anaeromicropila</taxon>
    </lineage>
</organism>
<dbReference type="AlphaFoldDB" id="A0A7R7EPQ0"/>
<evidence type="ECO:0000313" key="3">
    <source>
        <dbReference type="Proteomes" id="UP000595897"/>
    </source>
</evidence>
<dbReference type="InterPro" id="IPR051158">
    <property type="entry name" value="Metallophosphoesterase_sf"/>
</dbReference>
<gene>
    <name evidence="2" type="ORF">bsdtb5_37450</name>
</gene>
<name>A0A7R7EPQ0_9FIRM</name>
<reference evidence="2 3" key="1">
    <citation type="submission" date="2020-11" db="EMBL/GenBank/DDBJ databases">
        <title>Draft genome sequencing of a Lachnospiraceae strain isolated from anoxic soil subjected to BSD treatment.</title>
        <authorList>
            <person name="Uek A."/>
            <person name="Tonouchi A."/>
        </authorList>
    </citation>
    <scope>NUCLEOTIDE SEQUENCE [LARGE SCALE GENOMIC DNA]</scope>
    <source>
        <strain evidence="2 3">TB5</strain>
    </source>
</reference>
<dbReference type="GO" id="GO:0016787">
    <property type="term" value="F:hydrolase activity"/>
    <property type="evidence" value="ECO:0007669"/>
    <property type="project" value="InterPro"/>
</dbReference>
<keyword evidence="3" id="KW-1185">Reference proteome</keyword>
<evidence type="ECO:0000313" key="2">
    <source>
        <dbReference type="EMBL" id="BCN32450.1"/>
    </source>
</evidence>
<protein>
    <recommendedName>
        <fullName evidence="1">Calcineurin-like phosphoesterase domain-containing protein</fullName>
    </recommendedName>
</protein>